<organism evidence="2 3">
    <name type="scientific">Vibrio parahaemolyticus</name>
    <dbReference type="NCBI Taxonomy" id="670"/>
    <lineage>
        <taxon>Bacteria</taxon>
        <taxon>Pseudomonadati</taxon>
        <taxon>Pseudomonadota</taxon>
        <taxon>Gammaproteobacteria</taxon>
        <taxon>Vibrionales</taxon>
        <taxon>Vibrionaceae</taxon>
        <taxon>Vibrio</taxon>
    </lineage>
</organism>
<evidence type="ECO:0000313" key="2">
    <source>
        <dbReference type="EMBL" id="MDS1824522.1"/>
    </source>
</evidence>
<dbReference type="Proteomes" id="UP001253193">
    <property type="component" value="Unassembled WGS sequence"/>
</dbReference>
<keyword evidence="1" id="KW-0812">Transmembrane</keyword>
<feature type="transmembrane region" description="Helical" evidence="1">
    <location>
        <begin position="6"/>
        <end position="24"/>
    </location>
</feature>
<dbReference type="EMBL" id="JAUHGG010000029">
    <property type="protein sequence ID" value="MDS1824522.1"/>
    <property type="molecule type" value="Genomic_DNA"/>
</dbReference>
<feature type="transmembrane region" description="Helical" evidence="1">
    <location>
        <begin position="36"/>
        <end position="59"/>
    </location>
</feature>
<comment type="caution">
    <text evidence="2">The sequence shown here is derived from an EMBL/GenBank/DDBJ whole genome shotgun (WGS) entry which is preliminary data.</text>
</comment>
<evidence type="ECO:0000256" key="1">
    <source>
        <dbReference type="SAM" id="Phobius"/>
    </source>
</evidence>
<reference evidence="2" key="1">
    <citation type="submission" date="2023-06" db="EMBL/GenBank/DDBJ databases">
        <title>Genomic Diversity of Vibrio spp. and Metagenomic Analysis of Pathogens in Florida Gulf Coastal Waters Following Hurricane Ian.</title>
        <authorList>
            <person name="Brumfield K.D."/>
        </authorList>
    </citation>
    <scope>NUCLEOTIDE SEQUENCE</scope>
    <source>
        <strain evidence="2">WBS2B-138</strain>
    </source>
</reference>
<keyword evidence="1" id="KW-1133">Transmembrane helix</keyword>
<keyword evidence="1" id="KW-0472">Membrane</keyword>
<dbReference type="RefSeq" id="WP_140104155.1">
    <property type="nucleotide sequence ID" value="NZ_CP034285.1"/>
</dbReference>
<name>A0AAW8Q7T8_VIBPH</name>
<feature type="transmembrane region" description="Helical" evidence="1">
    <location>
        <begin position="65"/>
        <end position="83"/>
    </location>
</feature>
<sequence>MEYFTYITGIAALIGFALQVFDALPSYRSYRQKMFYLLLGLFLGSLVTAFDGSKISFAFEISEHVLLVALICAFIAWCLYVAKNTHRDEFFVASGFGAMILLVVLAAGNIPRSNDDFAKLTISELLQLSESSLRENDFDRAIKHQEMALKKVPPKDVRYPIIESKIEKIKTMQVDGI</sequence>
<feature type="transmembrane region" description="Helical" evidence="1">
    <location>
        <begin position="90"/>
        <end position="110"/>
    </location>
</feature>
<gene>
    <name evidence="2" type="ORF">QX249_28300</name>
</gene>
<evidence type="ECO:0000313" key="3">
    <source>
        <dbReference type="Proteomes" id="UP001253193"/>
    </source>
</evidence>
<accession>A0AAW8Q7T8</accession>
<proteinExistence type="predicted"/>
<dbReference type="AlphaFoldDB" id="A0AAW8Q7T8"/>
<protein>
    <submittedName>
        <fullName evidence="2">Uncharacterized protein</fullName>
    </submittedName>
</protein>